<feature type="binding site" evidence="7">
    <location>
        <position position="226"/>
    </location>
    <ligand>
        <name>substrate</name>
    </ligand>
</feature>
<evidence type="ECO:0000256" key="2">
    <source>
        <dbReference type="ARBA" id="ARBA00009975"/>
    </source>
</evidence>
<feature type="binding site" evidence="7">
    <location>
        <position position="350"/>
    </location>
    <ligand>
        <name>substrate</name>
    </ligand>
</feature>
<comment type="similarity">
    <text evidence="2 7">Belongs to the glucose-6-phosphate dehydrogenase family.</text>
</comment>
<evidence type="ECO:0000259" key="9">
    <source>
        <dbReference type="Pfam" id="PF02781"/>
    </source>
</evidence>
<dbReference type="Pfam" id="PF00479">
    <property type="entry name" value="G6PD_N"/>
    <property type="match status" value="1"/>
</dbReference>
<keyword evidence="6 7" id="KW-0119">Carbohydrate metabolism</keyword>
<dbReference type="Gene3D" id="3.30.360.10">
    <property type="entry name" value="Dihydrodipicolinate Reductase, domain 2"/>
    <property type="match status" value="1"/>
</dbReference>
<feature type="domain" description="Glucose-6-phosphate dehydrogenase C-terminal" evidence="9">
    <location>
        <begin position="199"/>
        <end position="497"/>
    </location>
</feature>
<dbReference type="InterPro" id="IPR036291">
    <property type="entry name" value="NAD(P)-bd_dom_sf"/>
</dbReference>
<evidence type="ECO:0000256" key="5">
    <source>
        <dbReference type="ARBA" id="ARBA00023002"/>
    </source>
</evidence>
<organism evidence="10 11">
    <name type="scientific">Pinibacter soli</name>
    <dbReference type="NCBI Taxonomy" id="3044211"/>
    <lineage>
        <taxon>Bacteria</taxon>
        <taxon>Pseudomonadati</taxon>
        <taxon>Bacteroidota</taxon>
        <taxon>Chitinophagia</taxon>
        <taxon>Chitinophagales</taxon>
        <taxon>Chitinophagaceae</taxon>
        <taxon>Pinibacter</taxon>
    </lineage>
</organism>
<dbReference type="SUPFAM" id="SSF51735">
    <property type="entry name" value="NAD(P)-binding Rossmann-fold domains"/>
    <property type="match status" value="1"/>
</dbReference>
<evidence type="ECO:0000313" key="10">
    <source>
        <dbReference type="EMBL" id="MDI3318531.1"/>
    </source>
</evidence>
<evidence type="ECO:0000256" key="4">
    <source>
        <dbReference type="ARBA" id="ARBA00022857"/>
    </source>
</evidence>
<comment type="caution">
    <text evidence="10">The sequence shown here is derived from an EMBL/GenBank/DDBJ whole genome shotgun (WGS) entry which is preliminary data.</text>
</comment>
<protein>
    <recommendedName>
        <fullName evidence="7">Glucose-6-phosphate 1-dehydrogenase</fullName>
        <shortName evidence="7">G6PD</shortName>
        <ecNumber evidence="7">1.1.1.49</ecNumber>
    </recommendedName>
</protein>
<comment type="catalytic activity">
    <reaction evidence="7">
        <text>D-glucose 6-phosphate + NADP(+) = 6-phospho-D-glucono-1,5-lactone + NADPH + H(+)</text>
        <dbReference type="Rhea" id="RHEA:15841"/>
        <dbReference type="ChEBI" id="CHEBI:15378"/>
        <dbReference type="ChEBI" id="CHEBI:57783"/>
        <dbReference type="ChEBI" id="CHEBI:57955"/>
        <dbReference type="ChEBI" id="CHEBI:58349"/>
        <dbReference type="ChEBI" id="CHEBI:61548"/>
        <dbReference type="EC" id="1.1.1.49"/>
    </reaction>
</comment>
<dbReference type="PANTHER" id="PTHR23429">
    <property type="entry name" value="GLUCOSE-6-PHOSPHATE 1-DEHYDROGENASE G6PD"/>
    <property type="match status" value="1"/>
</dbReference>
<comment type="pathway">
    <text evidence="1 7">Carbohydrate degradation; pentose phosphate pathway; D-ribulose 5-phosphate from D-glucose 6-phosphate (oxidative stage): step 1/3.</text>
</comment>
<evidence type="ECO:0000256" key="1">
    <source>
        <dbReference type="ARBA" id="ARBA00004937"/>
    </source>
</evidence>
<gene>
    <name evidence="7 10" type="primary">zwf</name>
    <name evidence="10" type="ORF">QJ048_02040</name>
</gene>
<keyword evidence="11" id="KW-1185">Reference proteome</keyword>
<feature type="active site" description="Proton acceptor" evidence="7">
    <location>
        <position position="250"/>
    </location>
</feature>
<dbReference type="NCBIfam" id="NF009492">
    <property type="entry name" value="PRK12853.1-3"/>
    <property type="match status" value="1"/>
</dbReference>
<dbReference type="NCBIfam" id="TIGR00871">
    <property type="entry name" value="zwf"/>
    <property type="match status" value="1"/>
</dbReference>
<dbReference type="RefSeq" id="WP_282332662.1">
    <property type="nucleotide sequence ID" value="NZ_JASBRG010000001.1"/>
</dbReference>
<dbReference type="EMBL" id="JASBRG010000001">
    <property type="protein sequence ID" value="MDI3318531.1"/>
    <property type="molecule type" value="Genomic_DNA"/>
</dbReference>
<feature type="binding site" evidence="7">
    <location>
        <position position="50"/>
    </location>
    <ligand>
        <name>NADP(+)</name>
        <dbReference type="ChEBI" id="CHEBI:58349"/>
    </ligand>
</feature>
<dbReference type="HAMAP" id="MF_00966">
    <property type="entry name" value="G6PD"/>
    <property type="match status" value="1"/>
</dbReference>
<evidence type="ECO:0000256" key="6">
    <source>
        <dbReference type="ARBA" id="ARBA00023277"/>
    </source>
</evidence>
<proteinExistence type="inferred from homology"/>
<feature type="binding site" evidence="7">
    <location>
        <position position="192"/>
    </location>
    <ligand>
        <name>substrate</name>
    </ligand>
</feature>
<feature type="binding site" evidence="7">
    <location>
        <position position="158"/>
    </location>
    <ligand>
        <name>NADP(+)</name>
        <dbReference type="ChEBI" id="CHEBI:58349"/>
    </ligand>
</feature>
<comment type="caution">
    <text evidence="7">Lacks conserved residue(s) required for the propagation of feature annotation.</text>
</comment>
<dbReference type="InterPro" id="IPR022675">
    <property type="entry name" value="G6P_DH_C"/>
</dbReference>
<dbReference type="Proteomes" id="UP001226434">
    <property type="component" value="Unassembled WGS sequence"/>
</dbReference>
<dbReference type="EC" id="1.1.1.49" evidence="7"/>
<evidence type="ECO:0000313" key="11">
    <source>
        <dbReference type="Proteomes" id="UP001226434"/>
    </source>
</evidence>
<dbReference type="InterPro" id="IPR001282">
    <property type="entry name" value="G6P_DH"/>
</dbReference>
<evidence type="ECO:0000256" key="7">
    <source>
        <dbReference type="HAMAP-Rule" id="MF_00966"/>
    </source>
</evidence>
<dbReference type="InterPro" id="IPR022674">
    <property type="entry name" value="G6P_DH_NAD-bd"/>
</dbReference>
<feature type="binding site" evidence="7">
    <location>
        <position position="245"/>
    </location>
    <ligand>
        <name>substrate</name>
    </ligand>
</feature>
<sequence>MQNHKRPASSLIFIFGGSGDLNFRKLSPALYNLFIDEWMPTKFSIVGIGRRPYNNEDYRKHLLNGVQQFSRRKEGETGAGKWQDFSKYVSYLQMDAEQDAEYQKIADIVKEKEKEFGEHPNVIFYLAVAPQLVPGIVSKLGPLNICADTKCTRVVVEKPFGHDLESALELNKLLASMFDEKQIYRIDHYLGKETVQNILAMRFANALFEPIWNRNYIDHVQITASETVGVEGRGDYYERAGALRDMVQNHILQILCMVAMEAPVNFEADEIRNKKVDVLNAIRKINTEDVHRYAVRGQYGDGWMQGDKVPGYAQEKSVDPNSKTDTFAAVKFYIDNWRWQGVPFYVRTGKRMHEKTTIVTVQFRPAPNYAFPAESADTWRPNRLTISIAPDMDIRLRFQAKRPGQDMTLKPVDMIFSYKDAYEEHEPEAYETLLLDVMEGNATLFMRSDQVQASWEIIKPIQDTWAARQPVDFPNYAPGSWGPEDAEALIARDGRNWVTLPAPHKE</sequence>
<name>A0ABT6R802_9BACT</name>
<dbReference type="PIRSF" id="PIRSF000110">
    <property type="entry name" value="G6PD"/>
    <property type="match status" value="1"/>
</dbReference>
<feature type="binding site" evidence="7">
    <location>
        <position position="188"/>
    </location>
    <ligand>
        <name>substrate</name>
    </ligand>
</feature>
<evidence type="ECO:0000259" key="8">
    <source>
        <dbReference type="Pfam" id="PF00479"/>
    </source>
</evidence>
<evidence type="ECO:0000256" key="3">
    <source>
        <dbReference type="ARBA" id="ARBA00022526"/>
    </source>
</evidence>
<feature type="domain" description="Glucose-6-phosphate dehydrogenase NAD-binding" evidence="8">
    <location>
        <begin position="14"/>
        <end position="197"/>
    </location>
</feature>
<feature type="binding site" evidence="7">
    <location>
        <position position="355"/>
    </location>
    <ligand>
        <name>substrate</name>
    </ligand>
</feature>
<accession>A0ABT6R802</accession>
<reference evidence="10 11" key="1">
    <citation type="submission" date="2023-05" db="EMBL/GenBank/DDBJ databases">
        <title>Genome sequence of Pinibacter sp. MAH-24.</title>
        <authorList>
            <person name="Huq M.A."/>
        </authorList>
    </citation>
    <scope>NUCLEOTIDE SEQUENCE [LARGE SCALE GENOMIC DNA]</scope>
    <source>
        <strain evidence="10 11">MAH-24</strain>
    </source>
</reference>
<keyword evidence="4 7" id="KW-0521">NADP</keyword>
<dbReference type="InterPro" id="IPR019796">
    <property type="entry name" value="G6P_DH_AS"/>
</dbReference>
<dbReference type="PROSITE" id="PS00069">
    <property type="entry name" value="G6P_DEHYDROGENASE"/>
    <property type="match status" value="1"/>
</dbReference>
<dbReference type="PANTHER" id="PTHR23429:SF0">
    <property type="entry name" value="GLUCOSE-6-PHOSPHATE 1-DEHYDROGENASE"/>
    <property type="match status" value="1"/>
</dbReference>
<dbReference type="PRINTS" id="PR00079">
    <property type="entry name" value="G6PDHDRGNASE"/>
</dbReference>
<dbReference type="Gene3D" id="3.40.50.720">
    <property type="entry name" value="NAD(P)-binding Rossmann-like Domain"/>
    <property type="match status" value="1"/>
</dbReference>
<dbReference type="Pfam" id="PF02781">
    <property type="entry name" value="G6PD_C"/>
    <property type="match status" value="1"/>
</dbReference>
<comment type="function">
    <text evidence="7">Catalyzes the oxidation of glucose 6-phosphate to 6-phosphogluconolactone.</text>
</comment>
<keyword evidence="5 7" id="KW-0560">Oxidoreductase</keyword>
<dbReference type="SUPFAM" id="SSF55347">
    <property type="entry name" value="Glyceraldehyde-3-phosphate dehydrogenase-like, C-terminal domain"/>
    <property type="match status" value="1"/>
</dbReference>
<keyword evidence="3 7" id="KW-0313">Glucose metabolism</keyword>